<feature type="compositionally biased region" description="Polar residues" evidence="1">
    <location>
        <begin position="541"/>
        <end position="555"/>
    </location>
</feature>
<feature type="region of interest" description="Disordered" evidence="1">
    <location>
        <begin position="908"/>
        <end position="1023"/>
    </location>
</feature>
<sequence length="1023" mass="114178">HTQKSEEQRNEPSASIPKVTSRCIDSKEPAERPEEKPKKDGFVRSSEGPKPEKLYKSKSETRWGPRPSSNRREDGNDRPVRRSGPIKKPILRDMKEEREQRKEKEGEKVTEKVVKPEKTEKKDALPSPPPPSAPTQPQSAPPPPPPEVEKPPSIETSTVAQKPSQDTEKPLEPLNSVQVEPTVKPVNQQTASAPTVKEEKPPEKVITKDIVIERPRPDSRPALKKESTLQTPRTYWKEARDRDWFPDQGYRGRGRGEYYSRGRSYRGSYGGRGRGGRGHPRDYPQYRDAKPRTEHMPSGPLRQREESETRSESSDFEVVPKRRRQRGSETDTDSEVHESASDKDSLSKGKLPKREERSENKKPVKPQFSFKPENHVRIDNRPLEKPYMRDDDRPKPGFLPKGEPTRRGRGGTFRRGGRDPGGRPSRPSTLRRPAYRDNQWNPRQAEAPKPEDGELPRRHEQFIPIPADKRPPKFERKFDPARERPRRQRPTRPPRQDKPPRFRRLREREAASKTSEVTVATNGTVNNVVQEAVSTAGDVSGNKTPDLSNQNSSDQANEEWETASESSDFNERRERDEKKNADLNAQTVVKTGENVLPPKREIAKRSFSSQRPGVDRQNRRGSNNGPPRSGRNFSGPRSERRSGPPSKSGRRGPFDDQSAGTAGVDPINGGSTHHQEGAPNGTGQKNSKDSTGKKREDPKPGPKKPKEKVDALSQFDLNNYASVVIIDDHPEVTVVEDPQSNLNDDGFTEVVSKKQQKRLQDEERRKKEEQIIQVWNKKNANEKGRSQTSKLPPRFAKKQTAGTQQAQSTSVPMPVPFLPQQSSAPGPSAPAQTQVQTHKTIQNSLQPTTQTSKQPPPLIRLPSAQTPNGADYVTTGKPIQNSQCHGTLTAELWDNKVAPAAVLSDISKKLGPISPPQPSSVSAWNKPLTSFGSAASAEGTKNGQESGVEIGIDTIQFGAPASNGNENEVVPVLSDKPNDKIPEPKEQRQKQPRAGPIKAQKLPDLSPVESKEHKPGPIGKERS</sequence>
<feature type="compositionally biased region" description="Basic and acidic residues" evidence="1">
    <location>
        <begin position="235"/>
        <end position="245"/>
    </location>
</feature>
<feature type="region of interest" description="Disordered" evidence="1">
    <location>
        <begin position="1"/>
        <end position="713"/>
    </location>
</feature>
<evidence type="ECO:0000256" key="1">
    <source>
        <dbReference type="SAM" id="MobiDB-lite"/>
    </source>
</evidence>
<keyword evidence="3" id="KW-1185">Reference proteome</keyword>
<protein>
    <submittedName>
        <fullName evidence="2">Proline rich coiled-coil 2C</fullName>
    </submittedName>
</protein>
<gene>
    <name evidence="2" type="primary">PRRC2C</name>
</gene>
<dbReference type="Ensembl" id="ENSLAFT00000032070.1">
    <property type="protein sequence ID" value="ENSLAFP00000029433.1"/>
    <property type="gene ID" value="ENSLAFG00000017227.4"/>
</dbReference>
<feature type="compositionally biased region" description="Basic and acidic residues" evidence="1">
    <location>
        <begin position="569"/>
        <end position="581"/>
    </location>
</feature>
<feature type="compositionally biased region" description="Basic and acidic residues" evidence="1">
    <location>
        <begin position="196"/>
        <end position="227"/>
    </location>
</feature>
<reference evidence="2" key="2">
    <citation type="submission" date="2025-08" db="UniProtKB">
        <authorList>
            <consortium name="Ensembl"/>
        </authorList>
    </citation>
    <scope>IDENTIFICATION</scope>
    <source>
        <strain evidence="2">Isolate ISIS603380</strain>
    </source>
</reference>
<feature type="compositionally biased region" description="Polar residues" evidence="1">
    <location>
        <begin position="154"/>
        <end position="164"/>
    </location>
</feature>
<feature type="compositionally biased region" description="Polar residues" evidence="1">
    <location>
        <begin position="919"/>
        <end position="945"/>
    </location>
</feature>
<organism evidence="2 3">
    <name type="scientific">Loxodonta africana</name>
    <name type="common">African elephant</name>
    <dbReference type="NCBI Taxonomy" id="9785"/>
    <lineage>
        <taxon>Eukaryota</taxon>
        <taxon>Metazoa</taxon>
        <taxon>Chordata</taxon>
        <taxon>Craniata</taxon>
        <taxon>Vertebrata</taxon>
        <taxon>Euteleostomi</taxon>
        <taxon>Mammalia</taxon>
        <taxon>Eutheria</taxon>
        <taxon>Afrotheria</taxon>
        <taxon>Proboscidea</taxon>
        <taxon>Elephantidae</taxon>
        <taxon>Loxodonta</taxon>
    </lineage>
</organism>
<feature type="compositionally biased region" description="Polar residues" evidence="1">
    <location>
        <begin position="175"/>
        <end position="193"/>
    </location>
</feature>
<feature type="compositionally biased region" description="Basic and acidic residues" evidence="1">
    <location>
        <begin position="1009"/>
        <end position="1023"/>
    </location>
</feature>
<dbReference type="Proteomes" id="UP000007646">
    <property type="component" value="Unassembled WGS sequence"/>
</dbReference>
<feature type="compositionally biased region" description="Polar residues" evidence="1">
    <location>
        <begin position="833"/>
        <end position="845"/>
    </location>
</feature>
<evidence type="ECO:0000313" key="3">
    <source>
        <dbReference type="Proteomes" id="UP000007646"/>
    </source>
</evidence>
<reference evidence="2 3" key="1">
    <citation type="submission" date="2009-06" db="EMBL/GenBank/DDBJ databases">
        <title>The Genome Sequence of Loxodonta africana (African elephant).</title>
        <authorList>
            <person name="Di Palma F."/>
            <person name="Heiman D."/>
            <person name="Young S."/>
            <person name="Johnson J."/>
            <person name="Lander E.S."/>
            <person name="Lindblad-Toh K."/>
        </authorList>
    </citation>
    <scope>NUCLEOTIDE SEQUENCE [LARGE SCALE GENOMIC DNA]</scope>
    <source>
        <strain evidence="2 3">Isolate ISIS603380</strain>
    </source>
</reference>
<feature type="region of interest" description="Disordered" evidence="1">
    <location>
        <begin position="736"/>
        <end position="878"/>
    </location>
</feature>
<dbReference type="AlphaFoldDB" id="G3UNM4"/>
<feature type="compositionally biased region" description="Pro residues" evidence="1">
    <location>
        <begin position="126"/>
        <end position="146"/>
    </location>
</feature>
<dbReference type="PANTHER" id="PTHR14038:SF6">
    <property type="entry name" value="PROTEIN PRRC2C"/>
    <property type="match status" value="1"/>
</dbReference>
<evidence type="ECO:0000313" key="2">
    <source>
        <dbReference type="Ensembl" id="ENSLAFP00000029433.1"/>
    </source>
</evidence>
<feature type="compositionally biased region" description="Basic and acidic residues" evidence="1">
    <location>
        <begin position="302"/>
        <end position="313"/>
    </location>
</feature>
<feature type="compositionally biased region" description="Basic and acidic residues" evidence="1">
    <location>
        <begin position="70"/>
        <end position="80"/>
    </location>
</feature>
<dbReference type="PANTHER" id="PTHR14038">
    <property type="entry name" value="BAT2 HLA-B-ASSOCIATED TRANSCRIPT 2"/>
    <property type="match status" value="1"/>
</dbReference>
<feature type="compositionally biased region" description="Basic and acidic residues" evidence="1">
    <location>
        <begin position="494"/>
        <end position="511"/>
    </location>
</feature>
<feature type="compositionally biased region" description="Basic and acidic residues" evidence="1">
    <location>
        <begin position="446"/>
        <end position="483"/>
    </location>
</feature>
<dbReference type="GeneTree" id="ENSGT00950000183161"/>
<feature type="compositionally biased region" description="Basic and acidic residues" evidence="1">
    <location>
        <begin position="686"/>
        <end position="700"/>
    </location>
</feature>
<name>G3UNM4_LOXAF</name>
<feature type="compositionally biased region" description="Basic and acidic residues" evidence="1">
    <location>
        <begin position="372"/>
        <end position="395"/>
    </location>
</feature>
<accession>G3UNM4</accession>
<feature type="compositionally biased region" description="Basic and acidic residues" evidence="1">
    <location>
        <begin position="758"/>
        <end position="770"/>
    </location>
</feature>
<dbReference type="InterPro" id="IPR033184">
    <property type="entry name" value="PRRC2"/>
</dbReference>
<feature type="compositionally biased region" description="Basic and acidic residues" evidence="1">
    <location>
        <begin position="1"/>
        <end position="10"/>
    </location>
</feature>
<reference evidence="2" key="3">
    <citation type="submission" date="2025-09" db="UniProtKB">
        <authorList>
            <consortium name="Ensembl"/>
        </authorList>
    </citation>
    <scope>IDENTIFICATION</scope>
    <source>
        <strain evidence="2">Isolate ISIS603380</strain>
    </source>
</reference>
<dbReference type="GO" id="GO:0002244">
    <property type="term" value="P:hematopoietic progenitor cell differentiation"/>
    <property type="evidence" value="ECO:0007669"/>
    <property type="project" value="TreeGrafter"/>
</dbReference>
<proteinExistence type="predicted"/>
<feature type="compositionally biased region" description="Low complexity" evidence="1">
    <location>
        <begin position="819"/>
        <end position="832"/>
    </location>
</feature>
<feature type="compositionally biased region" description="Basic and acidic residues" evidence="1">
    <location>
        <begin position="976"/>
        <end position="989"/>
    </location>
</feature>
<feature type="compositionally biased region" description="Basic and acidic residues" evidence="1">
    <location>
        <begin position="90"/>
        <end position="124"/>
    </location>
</feature>
<feature type="compositionally biased region" description="Basic and acidic residues" evidence="1">
    <location>
        <begin position="24"/>
        <end position="63"/>
    </location>
</feature>
<dbReference type="HOGENOM" id="CLU_320463_0_0_1"/>
<feature type="compositionally biased region" description="Low complexity" evidence="1">
    <location>
        <begin position="798"/>
        <end position="810"/>
    </location>
</feature>
<feature type="compositionally biased region" description="Basic and acidic residues" evidence="1">
    <location>
        <begin position="279"/>
        <end position="295"/>
    </location>
</feature>
<feature type="compositionally biased region" description="Low complexity" evidence="1">
    <location>
        <begin position="517"/>
        <end position="529"/>
    </location>
</feature>
<feature type="compositionally biased region" description="Basic and acidic residues" evidence="1">
    <location>
        <begin position="326"/>
        <end position="362"/>
    </location>
</feature>